<dbReference type="AlphaFoldDB" id="A0A6A1UQD9"/>
<gene>
    <name evidence="1" type="ORF">CJ030_MR8G002224</name>
</gene>
<organism evidence="1 2">
    <name type="scientific">Morella rubra</name>
    <name type="common">Chinese bayberry</name>
    <dbReference type="NCBI Taxonomy" id="262757"/>
    <lineage>
        <taxon>Eukaryota</taxon>
        <taxon>Viridiplantae</taxon>
        <taxon>Streptophyta</taxon>
        <taxon>Embryophyta</taxon>
        <taxon>Tracheophyta</taxon>
        <taxon>Spermatophyta</taxon>
        <taxon>Magnoliopsida</taxon>
        <taxon>eudicotyledons</taxon>
        <taxon>Gunneridae</taxon>
        <taxon>Pentapetalae</taxon>
        <taxon>rosids</taxon>
        <taxon>fabids</taxon>
        <taxon>Fagales</taxon>
        <taxon>Myricaceae</taxon>
        <taxon>Morella</taxon>
    </lineage>
</organism>
<comment type="caution">
    <text evidence="1">The sequence shown here is derived from an EMBL/GenBank/DDBJ whole genome shotgun (WGS) entry which is preliminary data.</text>
</comment>
<dbReference type="EMBL" id="RXIC02000026">
    <property type="protein sequence ID" value="KAB1202724.1"/>
    <property type="molecule type" value="Genomic_DNA"/>
</dbReference>
<keyword evidence="2" id="KW-1185">Reference proteome</keyword>
<sequence length="137" mass="15754">MKKYMSWSGQKVSTEKSTIHLSRNLDSQEALAISDLLQLQRLPDKAKHLRLPLLIPRSKSVAIEGIKEKLLSKISGWKMKLLSQASRTTMIRSIASAIPAYPLNFFLMPQSWCAEIDIALRNFWRGHAMEKKRFLML</sequence>
<dbReference type="PANTHER" id="PTHR33116:SF86">
    <property type="entry name" value="REVERSE TRANSCRIPTASE DOMAIN-CONTAINING PROTEIN"/>
    <property type="match status" value="1"/>
</dbReference>
<dbReference type="OrthoDB" id="851239at2759"/>
<evidence type="ECO:0000313" key="2">
    <source>
        <dbReference type="Proteomes" id="UP000516437"/>
    </source>
</evidence>
<dbReference type="PANTHER" id="PTHR33116">
    <property type="entry name" value="REVERSE TRANSCRIPTASE ZINC-BINDING DOMAIN-CONTAINING PROTEIN-RELATED-RELATED"/>
    <property type="match status" value="1"/>
</dbReference>
<dbReference type="Proteomes" id="UP000516437">
    <property type="component" value="Chromosome 8"/>
</dbReference>
<proteinExistence type="predicted"/>
<accession>A0A6A1UQD9</accession>
<reference evidence="1 2" key="1">
    <citation type="journal article" date="2019" name="Plant Biotechnol. J.">
        <title>The red bayberry genome and genetic basis of sex determination.</title>
        <authorList>
            <person name="Jia H.M."/>
            <person name="Jia H.J."/>
            <person name="Cai Q.L."/>
            <person name="Wang Y."/>
            <person name="Zhao H.B."/>
            <person name="Yang W.F."/>
            <person name="Wang G.Y."/>
            <person name="Li Y.H."/>
            <person name="Zhan D.L."/>
            <person name="Shen Y.T."/>
            <person name="Niu Q.F."/>
            <person name="Chang L."/>
            <person name="Qiu J."/>
            <person name="Zhao L."/>
            <person name="Xie H.B."/>
            <person name="Fu W.Y."/>
            <person name="Jin J."/>
            <person name="Li X.W."/>
            <person name="Jiao Y."/>
            <person name="Zhou C.C."/>
            <person name="Tu T."/>
            <person name="Chai C.Y."/>
            <person name="Gao J.L."/>
            <person name="Fan L.J."/>
            <person name="van de Weg E."/>
            <person name="Wang J.Y."/>
            <person name="Gao Z.S."/>
        </authorList>
    </citation>
    <scope>NUCLEOTIDE SEQUENCE [LARGE SCALE GENOMIC DNA]</scope>
    <source>
        <tissue evidence="1">Leaves</tissue>
    </source>
</reference>
<name>A0A6A1UQD9_9ROSI</name>
<evidence type="ECO:0000313" key="1">
    <source>
        <dbReference type="EMBL" id="KAB1202724.1"/>
    </source>
</evidence>
<protein>
    <submittedName>
        <fullName evidence="1">Uncharacterized protein</fullName>
    </submittedName>
</protein>